<evidence type="ECO:0000256" key="1">
    <source>
        <dbReference type="ARBA" id="ARBA00004123"/>
    </source>
</evidence>
<feature type="compositionally biased region" description="Low complexity" evidence="6">
    <location>
        <begin position="429"/>
        <end position="447"/>
    </location>
</feature>
<evidence type="ECO:0000313" key="9">
    <source>
        <dbReference type="Proteomes" id="UP000825729"/>
    </source>
</evidence>
<gene>
    <name evidence="8" type="ORF">H6P81_009528</name>
</gene>
<evidence type="ECO:0000259" key="7">
    <source>
        <dbReference type="PROSITE" id="PS51294"/>
    </source>
</evidence>
<dbReference type="AlphaFoldDB" id="A0AAV7ELA3"/>
<dbReference type="FunFam" id="1.10.10.60:FF:000002">
    <property type="entry name" value="Myb family transcription factor"/>
    <property type="match status" value="1"/>
</dbReference>
<evidence type="ECO:0000256" key="5">
    <source>
        <dbReference type="ARBA" id="ARBA00023242"/>
    </source>
</evidence>
<evidence type="ECO:0000313" key="8">
    <source>
        <dbReference type="EMBL" id="KAG9449563.1"/>
    </source>
</evidence>
<protein>
    <recommendedName>
        <fullName evidence="7">HTH myb-type domain-containing protein</fullName>
    </recommendedName>
</protein>
<dbReference type="EMBL" id="JAINDJ010000004">
    <property type="protein sequence ID" value="KAG9449563.1"/>
    <property type="molecule type" value="Genomic_DNA"/>
</dbReference>
<dbReference type="GO" id="GO:0003677">
    <property type="term" value="F:DNA binding"/>
    <property type="evidence" value="ECO:0007669"/>
    <property type="project" value="UniProtKB-KW"/>
</dbReference>
<feature type="compositionally biased region" description="Basic and acidic residues" evidence="6">
    <location>
        <begin position="181"/>
        <end position="199"/>
    </location>
</feature>
<reference evidence="8 9" key="1">
    <citation type="submission" date="2021-07" db="EMBL/GenBank/DDBJ databases">
        <title>The Aristolochia fimbriata genome: insights into angiosperm evolution, floral development and chemical biosynthesis.</title>
        <authorList>
            <person name="Jiao Y."/>
        </authorList>
    </citation>
    <scope>NUCLEOTIDE SEQUENCE [LARGE SCALE GENOMIC DNA]</scope>
    <source>
        <strain evidence="8">IBCAS-2021</strain>
        <tissue evidence="8">Leaf</tissue>
    </source>
</reference>
<dbReference type="InterPro" id="IPR001005">
    <property type="entry name" value="SANT/Myb"/>
</dbReference>
<dbReference type="InterPro" id="IPR006447">
    <property type="entry name" value="Myb_dom_plants"/>
</dbReference>
<sequence>MTATGRPFGTPKATRSRYPFAACGAFTSTPDSLEPNLAPFIPSLRILRSLIPPLLFRNRRCATPFTAFLIYCFSCFTSSCICIHDRFSESRLSRARSMMEFPPAGRRLRDYVDALEEERRKIQVFQRELPFCMQLVSHAIETCKQQMATEVLFPGRSDGEATSSEGPILEFIPIKRSSSSEVEKSTEKDEREAPKKPDWLRSVQLWTQDNDPPPKEESRSLVEPRKAGGAFQPFTREDKRPAAPAPGPTAAASSTADTGSGREEKEGQSAHRKARRCWSPELHRRFLHALQQLGGCHAATPKQIRELMKVDGLTNDEVKSHLQKYRLHTRRPSPTTQATNPPPPQFVVVGGIWVPPPDYTAAVAAGAQPSDGTSGGPASEIYAPVAKLPQSPKSQQKLKKPQQSPSGPLNSGDRGSRELHSLGDDSAQSHSPATSSSSHTTTTSPAY</sequence>
<dbReference type="InterPro" id="IPR044787">
    <property type="entry name" value="HHO5-like"/>
</dbReference>
<feature type="compositionally biased region" description="Low complexity" evidence="6">
    <location>
        <begin position="248"/>
        <end position="259"/>
    </location>
</feature>
<feature type="compositionally biased region" description="Low complexity" evidence="6">
    <location>
        <begin position="387"/>
        <end position="406"/>
    </location>
</feature>
<evidence type="ECO:0000256" key="4">
    <source>
        <dbReference type="ARBA" id="ARBA00023163"/>
    </source>
</evidence>
<dbReference type="GO" id="GO:0003700">
    <property type="term" value="F:DNA-binding transcription factor activity"/>
    <property type="evidence" value="ECO:0007669"/>
    <property type="project" value="InterPro"/>
</dbReference>
<evidence type="ECO:0000256" key="2">
    <source>
        <dbReference type="ARBA" id="ARBA00023015"/>
    </source>
</evidence>
<dbReference type="InterPro" id="IPR009057">
    <property type="entry name" value="Homeodomain-like_sf"/>
</dbReference>
<keyword evidence="2" id="KW-0805">Transcription regulation</keyword>
<keyword evidence="3" id="KW-0238">DNA-binding</keyword>
<proteinExistence type="predicted"/>
<evidence type="ECO:0000256" key="3">
    <source>
        <dbReference type="ARBA" id="ARBA00023125"/>
    </source>
</evidence>
<keyword evidence="5" id="KW-0539">Nucleus</keyword>
<organism evidence="8 9">
    <name type="scientific">Aristolochia fimbriata</name>
    <name type="common">White veined hardy Dutchman's pipe vine</name>
    <dbReference type="NCBI Taxonomy" id="158543"/>
    <lineage>
        <taxon>Eukaryota</taxon>
        <taxon>Viridiplantae</taxon>
        <taxon>Streptophyta</taxon>
        <taxon>Embryophyta</taxon>
        <taxon>Tracheophyta</taxon>
        <taxon>Spermatophyta</taxon>
        <taxon>Magnoliopsida</taxon>
        <taxon>Magnoliidae</taxon>
        <taxon>Piperales</taxon>
        <taxon>Aristolochiaceae</taxon>
        <taxon>Aristolochia</taxon>
    </lineage>
</organism>
<comment type="caution">
    <text evidence="8">The sequence shown here is derived from an EMBL/GenBank/DDBJ whole genome shotgun (WGS) entry which is preliminary data.</text>
</comment>
<dbReference type="NCBIfam" id="TIGR01557">
    <property type="entry name" value="myb_SHAQKYF"/>
    <property type="match status" value="1"/>
</dbReference>
<dbReference type="PROSITE" id="PS51294">
    <property type="entry name" value="HTH_MYB"/>
    <property type="match status" value="1"/>
</dbReference>
<dbReference type="InterPro" id="IPR058673">
    <property type="entry name" value="HHO5-like_N"/>
</dbReference>
<dbReference type="PANTHER" id="PTHR31003:SF16">
    <property type="entry name" value="TRANSCRIPTION FACTOR HHO2"/>
    <property type="match status" value="1"/>
</dbReference>
<feature type="region of interest" description="Disordered" evidence="6">
    <location>
        <begin position="358"/>
        <end position="447"/>
    </location>
</feature>
<dbReference type="Gene3D" id="1.10.10.60">
    <property type="entry name" value="Homeodomain-like"/>
    <property type="match status" value="1"/>
</dbReference>
<feature type="compositionally biased region" description="Basic and acidic residues" evidence="6">
    <location>
        <begin position="212"/>
        <end position="226"/>
    </location>
</feature>
<dbReference type="GO" id="GO:0005634">
    <property type="term" value="C:nucleus"/>
    <property type="evidence" value="ECO:0007669"/>
    <property type="project" value="UniProtKB-SubCell"/>
</dbReference>
<feature type="compositionally biased region" description="Basic and acidic residues" evidence="6">
    <location>
        <begin position="414"/>
        <end position="423"/>
    </location>
</feature>
<evidence type="ECO:0000256" key="6">
    <source>
        <dbReference type="SAM" id="MobiDB-lite"/>
    </source>
</evidence>
<name>A0AAV7ELA3_ARIFI</name>
<dbReference type="Proteomes" id="UP000825729">
    <property type="component" value="Unassembled WGS sequence"/>
</dbReference>
<feature type="region of interest" description="Disordered" evidence="6">
    <location>
        <begin position="156"/>
        <end position="278"/>
    </location>
</feature>
<accession>A0AAV7ELA3</accession>
<feature type="domain" description="HTH myb-type" evidence="7">
    <location>
        <begin position="270"/>
        <end position="330"/>
    </location>
</feature>
<keyword evidence="4" id="KW-0804">Transcription</keyword>
<comment type="subcellular location">
    <subcellularLocation>
        <location evidence="1">Nucleus</location>
    </subcellularLocation>
</comment>
<dbReference type="Pfam" id="PF00249">
    <property type="entry name" value="Myb_DNA-binding"/>
    <property type="match status" value="1"/>
</dbReference>
<feature type="compositionally biased region" description="Basic and acidic residues" evidence="6">
    <location>
        <begin position="260"/>
        <end position="269"/>
    </location>
</feature>
<dbReference type="PANTHER" id="PTHR31003">
    <property type="entry name" value="MYB FAMILY TRANSCRIPTION FACTOR"/>
    <property type="match status" value="1"/>
</dbReference>
<dbReference type="Pfam" id="PF26575">
    <property type="entry name" value="HHO5_N"/>
    <property type="match status" value="1"/>
</dbReference>
<dbReference type="InterPro" id="IPR017930">
    <property type="entry name" value="Myb_dom"/>
</dbReference>
<dbReference type="SUPFAM" id="SSF46689">
    <property type="entry name" value="Homeodomain-like"/>
    <property type="match status" value="1"/>
</dbReference>
<keyword evidence="9" id="KW-1185">Reference proteome</keyword>